<name>A0A5M9J5J5_MONFR</name>
<dbReference type="EMBL" id="VICG01000015">
    <property type="protein sequence ID" value="KAA8564708.1"/>
    <property type="molecule type" value="Genomic_DNA"/>
</dbReference>
<organism evidence="1 2">
    <name type="scientific">Monilinia fructicola</name>
    <name type="common">Brown rot fungus</name>
    <name type="synonym">Ciboria fructicola</name>
    <dbReference type="NCBI Taxonomy" id="38448"/>
    <lineage>
        <taxon>Eukaryota</taxon>
        <taxon>Fungi</taxon>
        <taxon>Dikarya</taxon>
        <taxon>Ascomycota</taxon>
        <taxon>Pezizomycotina</taxon>
        <taxon>Leotiomycetes</taxon>
        <taxon>Helotiales</taxon>
        <taxon>Sclerotiniaceae</taxon>
        <taxon>Monilinia</taxon>
    </lineage>
</organism>
<keyword evidence="2" id="KW-1185">Reference proteome</keyword>
<dbReference type="Proteomes" id="UP000322873">
    <property type="component" value="Unassembled WGS sequence"/>
</dbReference>
<protein>
    <submittedName>
        <fullName evidence="1">Uncharacterized protein</fullName>
    </submittedName>
</protein>
<reference evidence="1 2" key="1">
    <citation type="submission" date="2019-06" db="EMBL/GenBank/DDBJ databases">
        <title>Genome Sequence of the Brown Rot Fungal Pathogen Monilinia fructicola.</title>
        <authorList>
            <person name="De Miccolis Angelini R.M."/>
            <person name="Landi L."/>
            <person name="Abate D."/>
            <person name="Pollastro S."/>
            <person name="Romanazzi G."/>
            <person name="Faretra F."/>
        </authorList>
    </citation>
    <scope>NUCLEOTIDE SEQUENCE [LARGE SCALE GENOMIC DNA]</scope>
    <source>
        <strain evidence="1 2">Mfrc123</strain>
    </source>
</reference>
<evidence type="ECO:0000313" key="2">
    <source>
        <dbReference type="Proteomes" id="UP000322873"/>
    </source>
</evidence>
<evidence type="ECO:0000313" key="1">
    <source>
        <dbReference type="EMBL" id="KAA8564708.1"/>
    </source>
</evidence>
<dbReference type="AlphaFoldDB" id="A0A5M9J5J5"/>
<comment type="caution">
    <text evidence="1">The sequence shown here is derived from an EMBL/GenBank/DDBJ whole genome shotgun (WGS) entry which is preliminary data.</text>
</comment>
<gene>
    <name evidence="1" type="ORF">EYC84_011603</name>
</gene>
<sequence>MIVTSSSRFGYLQANDLSEISRTFPIIQGTSLRLSSPAPGCIQIPPTLEAVIRDEMYLERSRCDICMLA</sequence>
<proteinExistence type="predicted"/>
<accession>A0A5M9J5J5</accession>